<accession>A0A3L7Z3L0</accession>
<evidence type="ECO:0000256" key="2">
    <source>
        <dbReference type="SAM" id="SignalP"/>
    </source>
</evidence>
<dbReference type="Pfam" id="PF07470">
    <property type="entry name" value="Glyco_hydro_88"/>
    <property type="match status" value="1"/>
</dbReference>
<keyword evidence="1 3" id="KW-0378">Hydrolase</keyword>
<dbReference type="InterPro" id="IPR012341">
    <property type="entry name" value="6hp_glycosidase-like_sf"/>
</dbReference>
<reference evidence="3 4" key="1">
    <citation type="submission" date="2018-09" db="EMBL/GenBank/DDBJ databases">
        <title>Murine metabolic-syndrome-specific gut microbial biobank.</title>
        <authorList>
            <person name="Liu C."/>
        </authorList>
    </citation>
    <scope>NUCLEOTIDE SEQUENCE [LARGE SCALE GENOMIC DNA]</scope>
    <source>
        <strain evidence="3 4">0.1X-D8-26</strain>
    </source>
</reference>
<dbReference type="SUPFAM" id="SSF48208">
    <property type="entry name" value="Six-hairpin glycosidases"/>
    <property type="match status" value="1"/>
</dbReference>
<feature type="signal peptide" evidence="2">
    <location>
        <begin position="1"/>
        <end position="20"/>
    </location>
</feature>
<dbReference type="Gene3D" id="1.50.10.10">
    <property type="match status" value="1"/>
</dbReference>
<dbReference type="GO" id="GO:0005975">
    <property type="term" value="P:carbohydrate metabolic process"/>
    <property type="evidence" value="ECO:0007669"/>
    <property type="project" value="InterPro"/>
</dbReference>
<comment type="caution">
    <text evidence="3">The sequence shown here is derived from an EMBL/GenBank/DDBJ whole genome shotgun (WGS) entry which is preliminary data.</text>
</comment>
<gene>
    <name evidence="3" type="ORF">D7Y07_09090</name>
</gene>
<dbReference type="EMBL" id="RAZM01000023">
    <property type="protein sequence ID" value="RLT80292.1"/>
    <property type="molecule type" value="Genomic_DNA"/>
</dbReference>
<dbReference type="RefSeq" id="WP_121765998.1">
    <property type="nucleotide sequence ID" value="NZ_CAMWKS010000001.1"/>
</dbReference>
<evidence type="ECO:0000313" key="3">
    <source>
        <dbReference type="EMBL" id="RLT80292.1"/>
    </source>
</evidence>
<name>A0A3L7Z3L0_9BACE</name>
<dbReference type="Proteomes" id="UP000267159">
    <property type="component" value="Unassembled WGS sequence"/>
</dbReference>
<feature type="chain" id="PRO_5018141161" evidence="2">
    <location>
        <begin position="21"/>
        <end position="381"/>
    </location>
</feature>
<proteinExistence type="predicted"/>
<dbReference type="InterPro" id="IPR010905">
    <property type="entry name" value="Glyco_hydro_88"/>
</dbReference>
<protein>
    <submittedName>
        <fullName evidence="3">Glycoside hydrolase family 88 protein</fullName>
    </submittedName>
</protein>
<dbReference type="GO" id="GO:0016787">
    <property type="term" value="F:hydrolase activity"/>
    <property type="evidence" value="ECO:0007669"/>
    <property type="project" value="UniProtKB-KW"/>
</dbReference>
<sequence>MMKKVLFFVLCINNLCLLHAQVPTQVEVKQCMKLVADWQINHMKEVTHGELNWVNATFYLGLSRWAAIAEQDSHDDSYYKWLMRLGRRNYWQVDQRMYHADDICISQTYLSMYDKYKEREMLVPTLARAEWVIMNPPVGSFELDYSDATTLEHWTWCDALFMAPPVYLHLYNITGDKKFIRFMDKEYKLTYDYLFDKEENLFYRDHRYFDKKEVNGAKVFWGRGNGWVLGGLVEMLRELPVKSKYRPFYQELFQKMCRRISRLQNSDGFWYASLLDPASYPSPETSCSGFFVYALAYGINEGLLPKEQFLPIAISGWRALLSAVEKDGRLGYVQPVGADPKNVTREMTEVYGPGAFLLAGTEIYRMLQDSKNSPLAIQGGS</sequence>
<dbReference type="PANTHER" id="PTHR33886:SF8">
    <property type="entry name" value="UNSATURATED RHAMNOGALACTURONAN HYDROLASE (EUROFUNG)"/>
    <property type="match status" value="1"/>
</dbReference>
<evidence type="ECO:0000313" key="4">
    <source>
        <dbReference type="Proteomes" id="UP000267159"/>
    </source>
</evidence>
<evidence type="ECO:0000256" key="1">
    <source>
        <dbReference type="ARBA" id="ARBA00022801"/>
    </source>
</evidence>
<dbReference type="PANTHER" id="PTHR33886">
    <property type="entry name" value="UNSATURATED RHAMNOGALACTURONAN HYDROLASE (EUROFUNG)"/>
    <property type="match status" value="1"/>
</dbReference>
<organism evidence="3 4">
    <name type="scientific">Bacteroides acidifaciens</name>
    <dbReference type="NCBI Taxonomy" id="85831"/>
    <lineage>
        <taxon>Bacteria</taxon>
        <taxon>Pseudomonadati</taxon>
        <taxon>Bacteroidota</taxon>
        <taxon>Bacteroidia</taxon>
        <taxon>Bacteroidales</taxon>
        <taxon>Bacteroidaceae</taxon>
        <taxon>Bacteroides</taxon>
    </lineage>
</organism>
<keyword evidence="2" id="KW-0732">Signal</keyword>
<dbReference type="AlphaFoldDB" id="A0A3L7Z3L0"/>
<dbReference type="InterPro" id="IPR052043">
    <property type="entry name" value="PolySaccharide_Degr_Enz"/>
</dbReference>
<dbReference type="InterPro" id="IPR008928">
    <property type="entry name" value="6-hairpin_glycosidase_sf"/>
</dbReference>